<accession>A0A7G9SMB2</accession>
<dbReference type="GO" id="GO:0005576">
    <property type="term" value="C:extracellular region"/>
    <property type="evidence" value="ECO:0007669"/>
    <property type="project" value="TreeGrafter"/>
</dbReference>
<dbReference type="SUPFAM" id="SSF141488">
    <property type="entry name" value="YdhA-like"/>
    <property type="match status" value="1"/>
</dbReference>
<evidence type="ECO:0000313" key="7">
    <source>
        <dbReference type="Proteomes" id="UP000515804"/>
    </source>
</evidence>
<keyword evidence="1" id="KW-0732">Signal</keyword>
<proteinExistence type="predicted"/>
<keyword evidence="3" id="KW-0564">Palmitate</keyword>
<protein>
    <submittedName>
        <fullName evidence="6">MliC family protein</fullName>
    </submittedName>
</protein>
<evidence type="ECO:0000256" key="2">
    <source>
        <dbReference type="ARBA" id="ARBA00023136"/>
    </source>
</evidence>
<organism evidence="6 7">
    <name type="scientific">Thermomonas carbonis</name>
    <dbReference type="NCBI Taxonomy" id="1463158"/>
    <lineage>
        <taxon>Bacteria</taxon>
        <taxon>Pseudomonadati</taxon>
        <taxon>Pseudomonadota</taxon>
        <taxon>Gammaproteobacteria</taxon>
        <taxon>Lysobacterales</taxon>
        <taxon>Lysobacteraceae</taxon>
        <taxon>Thermomonas</taxon>
    </lineage>
</organism>
<dbReference type="KEGG" id="tcn:H9L16_09665"/>
<evidence type="ECO:0000256" key="3">
    <source>
        <dbReference type="ARBA" id="ARBA00023139"/>
    </source>
</evidence>
<evidence type="ECO:0000259" key="5">
    <source>
        <dbReference type="Pfam" id="PF09864"/>
    </source>
</evidence>
<dbReference type="InterPro" id="IPR036328">
    <property type="entry name" value="MliC_sf"/>
</dbReference>
<keyword evidence="7" id="KW-1185">Reference proteome</keyword>
<dbReference type="Proteomes" id="UP000515804">
    <property type="component" value="Chromosome"/>
</dbReference>
<dbReference type="RefSeq" id="WP_187551510.1">
    <property type="nucleotide sequence ID" value="NZ_BMZL01000002.1"/>
</dbReference>
<dbReference type="AlphaFoldDB" id="A0A7G9SMB2"/>
<gene>
    <name evidence="6" type="ORF">H9L16_09665</name>
</gene>
<evidence type="ECO:0000256" key="1">
    <source>
        <dbReference type="ARBA" id="ARBA00022729"/>
    </source>
</evidence>
<dbReference type="InterPro" id="IPR052755">
    <property type="entry name" value="Lysozyme_Inhibitor_LprI"/>
</dbReference>
<dbReference type="InterPro" id="IPR018660">
    <property type="entry name" value="MliC"/>
</dbReference>
<name>A0A7G9SMB2_9GAMM</name>
<sequence length="170" mass="18481">MSPSFDCSTSTGEFEQMVCKDPALAALDVQLADTFARALAKASDKATLHATERGWIKGRDECWKADDKPACVREAYIERIVDLRIQHGLVTIPSAVEFRCDDNSKPFTATFYNDEPRAAVLTWGSDQAIVPAAPSASGARYAADGVEFWEHQGKASVDFFGNKLSCTPAA</sequence>
<evidence type="ECO:0000313" key="6">
    <source>
        <dbReference type="EMBL" id="QNN68987.1"/>
    </source>
</evidence>
<dbReference type="Gene3D" id="2.40.128.200">
    <property type="match status" value="1"/>
</dbReference>
<dbReference type="Pfam" id="PF09864">
    <property type="entry name" value="MliC"/>
    <property type="match status" value="1"/>
</dbReference>
<keyword evidence="4" id="KW-0449">Lipoprotein</keyword>
<feature type="domain" description="C-type lysozyme inhibitor" evidence="5">
    <location>
        <begin position="98"/>
        <end position="163"/>
    </location>
</feature>
<dbReference type="EMBL" id="CP060719">
    <property type="protein sequence ID" value="QNN68987.1"/>
    <property type="molecule type" value="Genomic_DNA"/>
</dbReference>
<dbReference type="PANTHER" id="PTHR37549">
    <property type="entry name" value="LIPOPROTEIN LPRI"/>
    <property type="match status" value="1"/>
</dbReference>
<evidence type="ECO:0000256" key="4">
    <source>
        <dbReference type="ARBA" id="ARBA00023288"/>
    </source>
</evidence>
<keyword evidence="2" id="KW-0472">Membrane</keyword>
<dbReference type="PANTHER" id="PTHR37549:SF1">
    <property type="entry name" value="LIPOPROTEIN LPRI"/>
    <property type="match status" value="1"/>
</dbReference>
<reference evidence="6 7" key="1">
    <citation type="submission" date="2020-08" db="EMBL/GenBank/DDBJ databases">
        <title>Genome sequence of Thermomonas carbonis KCTC 42013T.</title>
        <authorList>
            <person name="Hyun D.-W."/>
            <person name="Bae J.-W."/>
        </authorList>
    </citation>
    <scope>NUCLEOTIDE SEQUENCE [LARGE SCALE GENOMIC DNA]</scope>
    <source>
        <strain evidence="6 7">KCTC 42013</strain>
    </source>
</reference>